<protein>
    <submittedName>
        <fullName evidence="10">ABC transporter permease</fullName>
    </submittedName>
</protein>
<proteinExistence type="inferred from homology"/>
<dbReference type="InterPro" id="IPR025857">
    <property type="entry name" value="MacB_PCD"/>
</dbReference>
<keyword evidence="4 7" id="KW-1133">Transmembrane helix</keyword>
<name>A0ABV3QNX4_9GAMM</name>
<reference evidence="10 11" key="1">
    <citation type="submission" date="2024-06" db="EMBL/GenBank/DDBJ databases">
        <authorList>
            <person name="Woo H."/>
        </authorList>
    </citation>
    <scope>NUCLEOTIDE SEQUENCE [LARGE SCALE GENOMIC DNA]</scope>
    <source>
        <strain evidence="10 11">S2-g</strain>
    </source>
</reference>
<dbReference type="Pfam" id="PF12704">
    <property type="entry name" value="MacB_PCD"/>
    <property type="match status" value="1"/>
</dbReference>
<dbReference type="Proteomes" id="UP001556170">
    <property type="component" value="Unassembled WGS sequence"/>
</dbReference>
<gene>
    <name evidence="10" type="ORF">ABQJ56_08655</name>
</gene>
<dbReference type="PANTHER" id="PTHR30572:SF4">
    <property type="entry name" value="ABC TRANSPORTER PERMEASE YTRF"/>
    <property type="match status" value="1"/>
</dbReference>
<evidence type="ECO:0000256" key="4">
    <source>
        <dbReference type="ARBA" id="ARBA00022989"/>
    </source>
</evidence>
<dbReference type="PANTHER" id="PTHR30572">
    <property type="entry name" value="MEMBRANE COMPONENT OF TRANSPORTER-RELATED"/>
    <property type="match status" value="1"/>
</dbReference>
<feature type="transmembrane region" description="Helical" evidence="7">
    <location>
        <begin position="336"/>
        <end position="357"/>
    </location>
</feature>
<keyword evidence="2" id="KW-1003">Cell membrane</keyword>
<evidence type="ECO:0000256" key="1">
    <source>
        <dbReference type="ARBA" id="ARBA00004651"/>
    </source>
</evidence>
<comment type="similarity">
    <text evidence="6">Belongs to the ABC-4 integral membrane protein family.</text>
</comment>
<evidence type="ECO:0000256" key="5">
    <source>
        <dbReference type="ARBA" id="ARBA00023136"/>
    </source>
</evidence>
<dbReference type="InterPro" id="IPR003838">
    <property type="entry name" value="ABC3_permease_C"/>
</dbReference>
<dbReference type="Pfam" id="PF02687">
    <property type="entry name" value="FtsX"/>
    <property type="match status" value="1"/>
</dbReference>
<evidence type="ECO:0000313" key="11">
    <source>
        <dbReference type="Proteomes" id="UP001556170"/>
    </source>
</evidence>
<keyword evidence="5 7" id="KW-0472">Membrane</keyword>
<keyword evidence="3 7" id="KW-0812">Transmembrane</keyword>
<evidence type="ECO:0000256" key="7">
    <source>
        <dbReference type="SAM" id="Phobius"/>
    </source>
</evidence>
<organism evidence="10 11">
    <name type="scientific">Rhodanobacter geophilus</name>
    <dbReference type="NCBI Taxonomy" id="3162488"/>
    <lineage>
        <taxon>Bacteria</taxon>
        <taxon>Pseudomonadati</taxon>
        <taxon>Pseudomonadota</taxon>
        <taxon>Gammaproteobacteria</taxon>
        <taxon>Lysobacterales</taxon>
        <taxon>Rhodanobacteraceae</taxon>
        <taxon>Rhodanobacter</taxon>
    </lineage>
</organism>
<feature type="transmembrane region" description="Helical" evidence="7">
    <location>
        <begin position="369"/>
        <end position="387"/>
    </location>
</feature>
<evidence type="ECO:0000259" key="9">
    <source>
        <dbReference type="Pfam" id="PF12704"/>
    </source>
</evidence>
<evidence type="ECO:0000256" key="2">
    <source>
        <dbReference type="ARBA" id="ARBA00022475"/>
    </source>
</evidence>
<dbReference type="EMBL" id="JBFOHL010000006">
    <property type="protein sequence ID" value="MEW9624300.1"/>
    <property type="molecule type" value="Genomic_DNA"/>
</dbReference>
<comment type="subcellular location">
    <subcellularLocation>
        <location evidence="1">Cell membrane</location>
        <topology evidence="1">Multi-pass membrane protein</topology>
    </subcellularLocation>
</comment>
<feature type="domain" description="ABC3 transporter permease C-terminal" evidence="8">
    <location>
        <begin position="287"/>
        <end position="397"/>
    </location>
</feature>
<evidence type="ECO:0000256" key="3">
    <source>
        <dbReference type="ARBA" id="ARBA00022692"/>
    </source>
</evidence>
<evidence type="ECO:0000259" key="8">
    <source>
        <dbReference type="Pfam" id="PF02687"/>
    </source>
</evidence>
<sequence>MQIRPVLVALKKHRLATLLIALEIALACAVLCNAVFMIAGRLAAMRLVSGVDESSLGFVQLEGFDPKAANDLNARVISGLGAIPGVQSVHVINSVPFGPQAGAFGVTLDQAGKEFRGVPEIYLGEPGTPEALGLKLVAGRMPGAEDYQTIPEGYFPASSNVLVTRALAERLWLGQDPLGKTFWTGKTQFRVVGVVANLSVQQYDEEGERGAEWTVFVPAKPGPLLAGTYLIRADPRELNRVMVGAKIALAKIAPDAVLDHQQSDTLPALRERFFATDRAMAGLLVGVIAALLGVTALGIVGLASFWVAQRRKQIGIRRAIGATRGDILRYFQTENFLIVTLGIAVGMLLAFVLNAVLMKFYELPHLPLYYLPVGALVLWGLGQLAVLGPALRAAAVPPVVATRSV</sequence>
<dbReference type="InterPro" id="IPR050250">
    <property type="entry name" value="Macrolide_Exporter_MacB"/>
</dbReference>
<dbReference type="RefSeq" id="WP_367844606.1">
    <property type="nucleotide sequence ID" value="NZ_JBFOHL010000006.1"/>
</dbReference>
<evidence type="ECO:0000313" key="10">
    <source>
        <dbReference type="EMBL" id="MEW9624300.1"/>
    </source>
</evidence>
<evidence type="ECO:0000256" key="6">
    <source>
        <dbReference type="ARBA" id="ARBA00038076"/>
    </source>
</evidence>
<comment type="caution">
    <text evidence="10">The sequence shown here is derived from an EMBL/GenBank/DDBJ whole genome shotgun (WGS) entry which is preliminary data.</text>
</comment>
<accession>A0ABV3QNX4</accession>
<feature type="transmembrane region" description="Helical" evidence="7">
    <location>
        <begin position="279"/>
        <end position="308"/>
    </location>
</feature>
<feature type="domain" description="MacB-like periplasmic core" evidence="9">
    <location>
        <begin position="30"/>
        <end position="243"/>
    </location>
</feature>
<keyword evidence="11" id="KW-1185">Reference proteome</keyword>